<dbReference type="OrthoDB" id="482313at2"/>
<sequence>MSDFDNIGKLMHLPLIDIEPGQEITEPEFFVSSAAEAILQANGRNWVPVIVQEIADYQYQTVSNHFVYAAAQKAQIERVWCIVIDPKPSNIEQAKILTRETNPLVNLCTASRDTILAALGYLQSEPGSPLKTKTVDLIKVTNRILESDRETWADFNELTKLKCGITKGNKLDCLKQVFYCKPLPKKELPPAPEPVSIKKANRDEIFERLNYLSINKIDGFDKIDPDQLADTLFTTPKGKWKSLNPISTLDCGVSKNQIQKTLKTVFSL</sequence>
<name>A0A1J1LDQ9_9CYAN</name>
<accession>A0A1J1LDQ9</accession>
<keyword evidence="2" id="KW-1185">Reference proteome</keyword>
<organism evidence="1 2">
    <name type="scientific">Planktothrix tepida PCC 9214</name>
    <dbReference type="NCBI Taxonomy" id="671072"/>
    <lineage>
        <taxon>Bacteria</taxon>
        <taxon>Bacillati</taxon>
        <taxon>Cyanobacteriota</taxon>
        <taxon>Cyanophyceae</taxon>
        <taxon>Oscillatoriophycideae</taxon>
        <taxon>Oscillatoriales</taxon>
        <taxon>Microcoleaceae</taxon>
        <taxon>Planktothrix</taxon>
    </lineage>
</organism>
<protein>
    <recommendedName>
        <fullName evidence="3">ParB/Sulfiredoxin domain-containing protein</fullName>
    </recommendedName>
</protein>
<dbReference type="AlphaFoldDB" id="A0A1J1LDQ9"/>
<reference evidence="2" key="1">
    <citation type="submission" date="2015-10" db="EMBL/GenBank/DDBJ databases">
        <authorList>
            <person name="Regsiter A."/>
            <person name="william w."/>
        </authorList>
    </citation>
    <scope>NUCLEOTIDE SEQUENCE [LARGE SCALE GENOMIC DNA]</scope>
</reference>
<proteinExistence type="predicted"/>
<evidence type="ECO:0008006" key="3">
    <source>
        <dbReference type="Google" id="ProtNLM"/>
    </source>
</evidence>
<dbReference type="Proteomes" id="UP000184315">
    <property type="component" value="Unassembled WGS sequence"/>
</dbReference>
<evidence type="ECO:0000313" key="1">
    <source>
        <dbReference type="EMBL" id="CUR30286.1"/>
    </source>
</evidence>
<dbReference type="EMBL" id="CZDF01000024">
    <property type="protein sequence ID" value="CUR30286.1"/>
    <property type="molecule type" value="Genomic_DNA"/>
</dbReference>
<evidence type="ECO:0000313" key="2">
    <source>
        <dbReference type="Proteomes" id="UP000184315"/>
    </source>
</evidence>
<dbReference type="STRING" id="671072.PL9214120005"/>
<dbReference type="RefSeq" id="WP_072717345.1">
    <property type="nucleotide sequence ID" value="NZ_LN889768.1"/>
</dbReference>
<gene>
    <name evidence="1" type="ORF">PL9214120005</name>
</gene>